<organism evidence="6 7">
    <name type="scientific">Ensete ventricosum</name>
    <name type="common">Abyssinian banana</name>
    <name type="synonym">Musa ensete</name>
    <dbReference type="NCBI Taxonomy" id="4639"/>
    <lineage>
        <taxon>Eukaryota</taxon>
        <taxon>Viridiplantae</taxon>
        <taxon>Streptophyta</taxon>
        <taxon>Embryophyta</taxon>
        <taxon>Tracheophyta</taxon>
        <taxon>Spermatophyta</taxon>
        <taxon>Magnoliopsida</taxon>
        <taxon>Liliopsida</taxon>
        <taxon>Zingiberales</taxon>
        <taxon>Musaceae</taxon>
        <taxon>Ensete</taxon>
    </lineage>
</organism>
<dbReference type="Pfam" id="PF04241">
    <property type="entry name" value="DUF423"/>
    <property type="match status" value="1"/>
</dbReference>
<comment type="subcellular location">
    <subcellularLocation>
        <location evidence="1">Membrane</location>
        <topology evidence="1">Multi-pass membrane protein</topology>
    </subcellularLocation>
</comment>
<feature type="non-terminal residue" evidence="6">
    <location>
        <position position="1"/>
    </location>
</feature>
<dbReference type="InterPro" id="IPR006696">
    <property type="entry name" value="DUF423"/>
</dbReference>
<evidence type="ECO:0000313" key="6">
    <source>
        <dbReference type="EMBL" id="RRT83286.1"/>
    </source>
</evidence>
<evidence type="ECO:0000256" key="3">
    <source>
        <dbReference type="ARBA" id="ARBA00022989"/>
    </source>
</evidence>
<dbReference type="PANTHER" id="PTHR43461">
    <property type="entry name" value="TRANSMEMBRANE PROTEIN 256"/>
    <property type="match status" value="1"/>
</dbReference>
<evidence type="ECO:0000256" key="1">
    <source>
        <dbReference type="ARBA" id="ARBA00004141"/>
    </source>
</evidence>
<evidence type="ECO:0000256" key="5">
    <source>
        <dbReference type="SAM" id="Phobius"/>
    </source>
</evidence>
<evidence type="ECO:0000313" key="7">
    <source>
        <dbReference type="Proteomes" id="UP000287651"/>
    </source>
</evidence>
<evidence type="ECO:0000256" key="4">
    <source>
        <dbReference type="ARBA" id="ARBA00023136"/>
    </source>
</evidence>
<reference evidence="6 7" key="1">
    <citation type="journal article" date="2014" name="Agronomy (Basel)">
        <title>A Draft Genome Sequence for Ensete ventricosum, the Drought-Tolerant Tree Against Hunger.</title>
        <authorList>
            <person name="Harrison J."/>
            <person name="Moore K.A."/>
            <person name="Paszkiewicz K."/>
            <person name="Jones T."/>
            <person name="Grant M."/>
            <person name="Ambacheew D."/>
            <person name="Muzemil S."/>
            <person name="Studholme D.J."/>
        </authorList>
    </citation>
    <scope>NUCLEOTIDE SEQUENCE [LARGE SCALE GENOMIC DNA]</scope>
</reference>
<dbReference type="AlphaFoldDB" id="A0A427B4A5"/>
<dbReference type="EMBL" id="AMZH03000524">
    <property type="protein sequence ID" value="RRT83286.1"/>
    <property type="molecule type" value="Genomic_DNA"/>
</dbReference>
<comment type="caution">
    <text evidence="6">The sequence shown here is derived from an EMBL/GenBank/DDBJ whole genome shotgun (WGS) entry which is preliminary data.</text>
</comment>
<accession>A0A427B4A5</accession>
<gene>
    <name evidence="6" type="ORF">B296_00001338</name>
</gene>
<feature type="transmembrane region" description="Helical" evidence="5">
    <location>
        <begin position="150"/>
        <end position="169"/>
    </location>
</feature>
<dbReference type="GO" id="GO:0016020">
    <property type="term" value="C:membrane"/>
    <property type="evidence" value="ECO:0007669"/>
    <property type="project" value="UniProtKB-SubCell"/>
</dbReference>
<sequence>KAALVAGERRPKAIWSSRSIPRCGIRPLQSPVEIVVINFSLSCFATSFRDRFRFFVFCNGIRHCCAWPRDLRLSCLQPPESILQRGMSCSLTPRLGSKASLRCRRKETKRQLAPTMDPRMWHKVAAISGSPFVLTCLLCFWIDLRFRLDQVLLLSVWGLTALMVSSQITHLSRRFALQFLCSIFFESIKNFLGLSRDLCYCCYWCFCSSVVLVERSNWKVWRTASLYHLVHTAALVGAPITKHPNIVIWRASNCRYCRVLGNWLWFVRCYMVAYLEDRKISFIAPYGGFAFLAAWASLLF</sequence>
<protein>
    <submittedName>
        <fullName evidence="6">Uncharacterized protein</fullName>
    </submittedName>
</protein>
<keyword evidence="2 5" id="KW-0812">Transmembrane</keyword>
<proteinExistence type="predicted"/>
<feature type="transmembrane region" description="Helical" evidence="5">
    <location>
        <begin position="124"/>
        <end position="144"/>
    </location>
</feature>
<evidence type="ECO:0000256" key="2">
    <source>
        <dbReference type="ARBA" id="ARBA00022692"/>
    </source>
</evidence>
<name>A0A427B4A5_ENSVE</name>
<dbReference type="Proteomes" id="UP000287651">
    <property type="component" value="Unassembled WGS sequence"/>
</dbReference>
<keyword evidence="3 5" id="KW-1133">Transmembrane helix</keyword>
<feature type="transmembrane region" description="Helical" evidence="5">
    <location>
        <begin position="280"/>
        <end position="298"/>
    </location>
</feature>
<keyword evidence="4 5" id="KW-0472">Membrane</keyword>
<dbReference type="PANTHER" id="PTHR43461:SF1">
    <property type="entry name" value="TRANSMEMBRANE PROTEIN 256"/>
    <property type="match status" value="1"/>
</dbReference>